<feature type="transmembrane region" description="Helical" evidence="3">
    <location>
        <begin position="89"/>
        <end position="107"/>
    </location>
</feature>
<keyword evidence="2" id="KW-0813">Transport</keyword>
<feature type="transmembrane region" description="Helical" evidence="3">
    <location>
        <begin position="114"/>
        <end position="132"/>
    </location>
</feature>
<accession>A0A3P3XSK4</accession>
<organism evidence="4">
    <name type="scientific">uncultured spirochete</name>
    <dbReference type="NCBI Taxonomy" id="156406"/>
    <lineage>
        <taxon>Bacteria</taxon>
        <taxon>Pseudomonadati</taxon>
        <taxon>Spirochaetota</taxon>
        <taxon>Spirochaetia</taxon>
        <taxon>Spirochaetales</taxon>
        <taxon>environmental samples</taxon>
    </lineage>
</organism>
<comment type="similarity">
    <text evidence="1 2">Belongs to the BioY family.</text>
</comment>
<gene>
    <name evidence="4" type="primary">bioY</name>
    <name evidence="4" type="ORF">SPIRO4BDMA_50398</name>
</gene>
<keyword evidence="2 3" id="KW-0472">Membrane</keyword>
<dbReference type="PANTHER" id="PTHR34295:SF1">
    <property type="entry name" value="BIOTIN TRANSPORTER BIOY"/>
    <property type="match status" value="1"/>
</dbReference>
<dbReference type="PANTHER" id="PTHR34295">
    <property type="entry name" value="BIOTIN TRANSPORTER BIOY"/>
    <property type="match status" value="1"/>
</dbReference>
<proteinExistence type="inferred from homology"/>
<evidence type="ECO:0000313" key="4">
    <source>
        <dbReference type="EMBL" id="SLM18883.1"/>
    </source>
</evidence>
<feature type="transmembrane region" description="Helical" evidence="3">
    <location>
        <begin position="63"/>
        <end position="83"/>
    </location>
</feature>
<dbReference type="PIRSF" id="PIRSF016661">
    <property type="entry name" value="BioY"/>
    <property type="match status" value="1"/>
</dbReference>
<keyword evidence="3" id="KW-1133">Transmembrane helix</keyword>
<dbReference type="AlphaFoldDB" id="A0A3P3XSK4"/>
<evidence type="ECO:0000256" key="1">
    <source>
        <dbReference type="ARBA" id="ARBA00010692"/>
    </source>
</evidence>
<dbReference type="InterPro" id="IPR003784">
    <property type="entry name" value="BioY"/>
</dbReference>
<dbReference type="GO" id="GO:0015225">
    <property type="term" value="F:biotin transmembrane transporter activity"/>
    <property type="evidence" value="ECO:0007669"/>
    <property type="project" value="UniProtKB-UniRule"/>
</dbReference>
<dbReference type="GO" id="GO:0005886">
    <property type="term" value="C:plasma membrane"/>
    <property type="evidence" value="ECO:0007669"/>
    <property type="project" value="UniProtKB-SubCell"/>
</dbReference>
<protein>
    <recommendedName>
        <fullName evidence="2">Biotin transporter</fullName>
    </recommendedName>
</protein>
<feature type="transmembrane region" description="Helical" evidence="3">
    <location>
        <begin position="12"/>
        <end position="32"/>
    </location>
</feature>
<evidence type="ECO:0000256" key="3">
    <source>
        <dbReference type="SAM" id="Phobius"/>
    </source>
</evidence>
<dbReference type="Gene3D" id="1.10.1760.20">
    <property type="match status" value="1"/>
</dbReference>
<sequence>MESINERLTKAIMACLFAALISIGAYIAIPIPGTPVPIVLQNMFIILAGFILGPWWGLASVIFYLMLGAAGLPVFAGGTGGLVKFAGPTGGYLLGYIPAIIVFGLVSKLGKKTWYFNILAGIVGMAIVYAFGVARLKAVLNVDWTKAFATGLLPFLPGDIAKIVIAAVLAPPILKAIPYIEQQPNDA</sequence>
<dbReference type="EMBL" id="FWDO01000005">
    <property type="protein sequence ID" value="SLM18883.1"/>
    <property type="molecule type" value="Genomic_DNA"/>
</dbReference>
<feature type="transmembrane region" description="Helical" evidence="3">
    <location>
        <begin position="152"/>
        <end position="174"/>
    </location>
</feature>
<evidence type="ECO:0000256" key="2">
    <source>
        <dbReference type="PIRNR" id="PIRNR016661"/>
    </source>
</evidence>
<keyword evidence="3" id="KW-0812">Transmembrane</keyword>
<dbReference type="Pfam" id="PF02632">
    <property type="entry name" value="BioY"/>
    <property type="match status" value="1"/>
</dbReference>
<keyword evidence="2" id="KW-1003">Cell membrane</keyword>
<feature type="transmembrane region" description="Helical" evidence="3">
    <location>
        <begin position="38"/>
        <end position="56"/>
    </location>
</feature>
<comment type="subcellular location">
    <subcellularLocation>
        <location evidence="2">Cell membrane</location>
        <topology evidence="2">Multi-pass membrane protein</topology>
    </subcellularLocation>
</comment>
<reference evidence="4" key="1">
    <citation type="submission" date="2017-02" db="EMBL/GenBank/DDBJ databases">
        <authorList>
            <person name="Regsiter A."/>
            <person name="William W."/>
        </authorList>
    </citation>
    <scope>NUCLEOTIDE SEQUENCE</scope>
    <source>
        <strain evidence="4">BdmA 4</strain>
    </source>
</reference>
<name>A0A3P3XSK4_9SPIR</name>